<gene>
    <name evidence="1" type="ORF">MLD38_012375</name>
</gene>
<evidence type="ECO:0000313" key="2">
    <source>
        <dbReference type="Proteomes" id="UP001057402"/>
    </source>
</evidence>
<comment type="caution">
    <text evidence="1">The sequence shown here is derived from an EMBL/GenBank/DDBJ whole genome shotgun (WGS) entry which is preliminary data.</text>
</comment>
<sequence length="124" mass="13841">MMHGVFIPRLMEKIRASKADADDYSDLDDITKTQISFDKLTREPSWDSQVSSPFSSLTDFAYSATGYEHGENNHNASVEADNWSEFKAQGGNNSWYEGRAILGHSGVERGKPKDVEAAHLVEED</sequence>
<dbReference type="EMBL" id="CM042883">
    <property type="protein sequence ID" value="KAI4374371.1"/>
    <property type="molecule type" value="Genomic_DNA"/>
</dbReference>
<name>A0ACB9R5J7_9MYRT</name>
<protein>
    <submittedName>
        <fullName evidence="1">Uncharacterized protein</fullName>
    </submittedName>
</protein>
<evidence type="ECO:0000313" key="1">
    <source>
        <dbReference type="EMBL" id="KAI4374371.1"/>
    </source>
</evidence>
<reference evidence="2" key="1">
    <citation type="journal article" date="2023" name="Front. Plant Sci.">
        <title>Chromosomal-level genome assembly of Melastoma candidum provides insights into trichome evolution.</title>
        <authorList>
            <person name="Zhong Y."/>
            <person name="Wu W."/>
            <person name="Sun C."/>
            <person name="Zou P."/>
            <person name="Liu Y."/>
            <person name="Dai S."/>
            <person name="Zhou R."/>
        </authorList>
    </citation>
    <scope>NUCLEOTIDE SEQUENCE [LARGE SCALE GENOMIC DNA]</scope>
</reference>
<proteinExistence type="predicted"/>
<organism evidence="1 2">
    <name type="scientific">Melastoma candidum</name>
    <dbReference type="NCBI Taxonomy" id="119954"/>
    <lineage>
        <taxon>Eukaryota</taxon>
        <taxon>Viridiplantae</taxon>
        <taxon>Streptophyta</taxon>
        <taxon>Embryophyta</taxon>
        <taxon>Tracheophyta</taxon>
        <taxon>Spermatophyta</taxon>
        <taxon>Magnoliopsida</taxon>
        <taxon>eudicotyledons</taxon>
        <taxon>Gunneridae</taxon>
        <taxon>Pentapetalae</taxon>
        <taxon>rosids</taxon>
        <taxon>malvids</taxon>
        <taxon>Myrtales</taxon>
        <taxon>Melastomataceae</taxon>
        <taxon>Melastomatoideae</taxon>
        <taxon>Melastomateae</taxon>
        <taxon>Melastoma</taxon>
    </lineage>
</organism>
<dbReference type="Proteomes" id="UP001057402">
    <property type="component" value="Chromosome 4"/>
</dbReference>
<accession>A0ACB9R5J7</accession>
<keyword evidence="2" id="KW-1185">Reference proteome</keyword>